<dbReference type="EMBL" id="NILC01000019">
    <property type="protein sequence ID" value="TWL29566.1"/>
    <property type="molecule type" value="Genomic_DNA"/>
</dbReference>
<dbReference type="Proteomes" id="UP000595038">
    <property type="component" value="Chromosome"/>
</dbReference>
<dbReference type="Proteomes" id="UP000435910">
    <property type="component" value="Unassembled WGS sequence"/>
</dbReference>
<dbReference type="AlphaFoldDB" id="A0A1Y0YC79"/>
<dbReference type="RefSeq" id="WP_003179913.1">
    <property type="nucleotide sequence ID" value="NZ_BEXU01000020.1"/>
</dbReference>
<name>A0A1Y0YC79_BACLI</name>
<evidence type="ECO:0000313" key="5">
    <source>
        <dbReference type="Proteomes" id="UP000595038"/>
    </source>
</evidence>
<feature type="domain" description="N-acetyltransferase" evidence="1">
    <location>
        <begin position="6"/>
        <end position="132"/>
    </location>
</feature>
<dbReference type="GO" id="GO:0016747">
    <property type="term" value="F:acyltransferase activity, transferring groups other than amino-acyl groups"/>
    <property type="evidence" value="ECO:0007669"/>
    <property type="project" value="InterPro"/>
</dbReference>
<dbReference type="PANTHER" id="PTHR43792">
    <property type="entry name" value="GNAT FAMILY, PUTATIVE (AFU_ORTHOLOGUE AFUA_3G00765)-RELATED-RELATED"/>
    <property type="match status" value="1"/>
</dbReference>
<evidence type="ECO:0000259" key="1">
    <source>
        <dbReference type="Pfam" id="PF13302"/>
    </source>
</evidence>
<dbReference type="GeneID" id="92862544"/>
<dbReference type="Pfam" id="PF13302">
    <property type="entry name" value="Acetyltransf_3"/>
    <property type="match status" value="1"/>
</dbReference>
<dbReference type="InterPro" id="IPR016181">
    <property type="entry name" value="Acyl_CoA_acyltransferase"/>
</dbReference>
<dbReference type="InterPro" id="IPR000182">
    <property type="entry name" value="GNAT_dom"/>
</dbReference>
<proteinExistence type="predicted"/>
<organism evidence="3 4">
    <name type="scientific">Bacillus licheniformis</name>
    <dbReference type="NCBI Taxonomy" id="1402"/>
    <lineage>
        <taxon>Bacteria</taxon>
        <taxon>Bacillati</taxon>
        <taxon>Bacillota</taxon>
        <taxon>Bacilli</taxon>
        <taxon>Bacillales</taxon>
        <taxon>Bacillaceae</taxon>
        <taxon>Bacillus</taxon>
    </lineage>
</organism>
<evidence type="ECO:0000313" key="4">
    <source>
        <dbReference type="Proteomes" id="UP000435910"/>
    </source>
</evidence>
<dbReference type="PANTHER" id="PTHR43792:SF1">
    <property type="entry name" value="N-ACETYLTRANSFERASE DOMAIN-CONTAINING PROTEIN"/>
    <property type="match status" value="1"/>
</dbReference>
<reference evidence="3 4" key="1">
    <citation type="submission" date="2019-06" db="EMBL/GenBank/DDBJ databases">
        <title>Genome sequence analysis of &gt;100 Bacillus licheniformis strains suggests intrinsic resistance to this species.</title>
        <authorList>
            <person name="Wels M."/>
            <person name="Siezen R.J."/>
            <person name="Johansen E."/>
            <person name="Stuer-Lauridsen B."/>
            <person name="Bjerre K."/>
            <person name="Nielsen B.K.K."/>
        </authorList>
    </citation>
    <scope>NUCLEOTIDE SEQUENCE [LARGE SCALE GENOMIC DNA]</scope>
    <source>
        <strain evidence="3 4">BAC-16736</strain>
    </source>
</reference>
<dbReference type="InterPro" id="IPR051531">
    <property type="entry name" value="N-acetyltransferase"/>
</dbReference>
<dbReference type="Gene3D" id="3.40.630.30">
    <property type="match status" value="1"/>
</dbReference>
<reference evidence="2 5" key="2">
    <citation type="submission" date="2020-12" db="EMBL/GenBank/DDBJ databases">
        <title>FDA dAtabase for Regulatory Grade micrObial Sequences (FDA-ARGOS): Supporting development and validation of Infectious Disease Dx tests.</title>
        <authorList>
            <person name="Nelson B."/>
            <person name="Plummer A."/>
            <person name="Tallon L."/>
            <person name="Sadzewicz L."/>
            <person name="Zhao X."/>
            <person name="Boylan J."/>
            <person name="Ott S."/>
            <person name="Bowen H."/>
            <person name="Vavikolanu K."/>
            <person name="Mehta A."/>
            <person name="Aluvathingal J."/>
            <person name="Nadendla S."/>
            <person name="Myers T."/>
            <person name="Yan Y."/>
            <person name="Sichtig H."/>
        </authorList>
    </citation>
    <scope>NUCLEOTIDE SEQUENCE [LARGE SCALE GENOMIC DNA]</scope>
    <source>
        <strain evidence="2 5">FDAARGOS_923</strain>
    </source>
</reference>
<protein>
    <submittedName>
        <fullName evidence="2">GNAT family N-acetyltransferase</fullName>
    </submittedName>
</protein>
<dbReference type="SUPFAM" id="SSF55729">
    <property type="entry name" value="Acyl-CoA N-acyltransferases (Nat)"/>
    <property type="match status" value="1"/>
</dbReference>
<sequence>MLKKRELTDCYALFELMIHPDVFPFVRNKAETIEEYMFHVKNMIEEEEQGKLISRTILDEWENPIGCISLYEIEEQKGFLGTWLGKPYHGKGYNQRAKDAFFCELFYEKQIEAVFMKIRKTNMRSLKAAEKLPYAVKTDLDWAGSDTFHLYEIPKDLYTLYSMRTFEEENSRLKEA</sequence>
<gene>
    <name evidence="3" type="ORF">CHCC16736_0160</name>
    <name evidence="2" type="ORF">I6G80_22640</name>
</gene>
<evidence type="ECO:0000313" key="3">
    <source>
        <dbReference type="EMBL" id="TWL29566.1"/>
    </source>
</evidence>
<accession>A0A1Y0YC79</accession>
<evidence type="ECO:0000313" key="2">
    <source>
        <dbReference type="EMBL" id="QPR72549.1"/>
    </source>
</evidence>
<dbReference type="EMBL" id="CP065647">
    <property type="protein sequence ID" value="QPR72549.1"/>
    <property type="molecule type" value="Genomic_DNA"/>
</dbReference>
<dbReference type="OMA" id="HGKGYNQ"/>